<dbReference type="InterPro" id="IPR005115">
    <property type="entry name" value="Gly_transporter"/>
</dbReference>
<dbReference type="GO" id="GO:0005886">
    <property type="term" value="C:plasma membrane"/>
    <property type="evidence" value="ECO:0007669"/>
    <property type="project" value="UniProtKB-SubCell"/>
</dbReference>
<feature type="domain" description="Glycine transporter" evidence="7">
    <location>
        <begin position="4"/>
        <end position="78"/>
    </location>
</feature>
<keyword evidence="5 6" id="KW-0472">Membrane</keyword>
<dbReference type="EMBL" id="AJWY01013113">
    <property type="protein sequence ID" value="EKC48024.1"/>
    <property type="molecule type" value="Genomic_DNA"/>
</dbReference>
<dbReference type="PANTHER" id="PTHR30506">
    <property type="entry name" value="INNER MEMBRANE PROTEIN"/>
    <property type="match status" value="1"/>
</dbReference>
<feature type="non-terminal residue" evidence="8">
    <location>
        <position position="121"/>
    </location>
</feature>
<sequence length="121" mass="12913">MMSFLETLGTIAFAVSGAIEAMKKQMDLLGVIVLGMVTAIGGGVIRDIVTGEIPPIAFQNPTQAKVAIVVSIVVFFLAMFLTRHDILTNVSWANAVLFISDAMGLAAFTILGIRFVQERIG</sequence>
<evidence type="ECO:0000256" key="4">
    <source>
        <dbReference type="ARBA" id="ARBA00022989"/>
    </source>
</evidence>
<gene>
    <name evidence="8" type="ORF">LEA_19081</name>
</gene>
<dbReference type="AlphaFoldDB" id="K1RXQ5"/>
<dbReference type="Pfam" id="PF03458">
    <property type="entry name" value="Gly_transporter"/>
    <property type="match status" value="1"/>
</dbReference>
<reference evidence="8" key="1">
    <citation type="journal article" date="2013" name="Environ. Microbiol.">
        <title>Microbiota from the distal guts of lean and obese adolescents exhibit partial functional redundancy besides clear differences in community structure.</title>
        <authorList>
            <person name="Ferrer M."/>
            <person name="Ruiz A."/>
            <person name="Lanza F."/>
            <person name="Haange S.B."/>
            <person name="Oberbach A."/>
            <person name="Till H."/>
            <person name="Bargiela R."/>
            <person name="Campoy C."/>
            <person name="Segura M.T."/>
            <person name="Richter M."/>
            <person name="von Bergen M."/>
            <person name="Seifert J."/>
            <person name="Suarez A."/>
        </authorList>
    </citation>
    <scope>NUCLEOTIDE SEQUENCE</scope>
</reference>
<organism evidence="8">
    <name type="scientific">human gut metagenome</name>
    <dbReference type="NCBI Taxonomy" id="408170"/>
    <lineage>
        <taxon>unclassified sequences</taxon>
        <taxon>metagenomes</taxon>
        <taxon>organismal metagenomes</taxon>
    </lineage>
</organism>
<dbReference type="PANTHER" id="PTHR30506:SF3">
    <property type="entry name" value="UPF0126 INNER MEMBRANE PROTEIN YADS-RELATED"/>
    <property type="match status" value="1"/>
</dbReference>
<evidence type="ECO:0000256" key="3">
    <source>
        <dbReference type="ARBA" id="ARBA00022692"/>
    </source>
</evidence>
<keyword evidence="2" id="KW-1003">Cell membrane</keyword>
<keyword evidence="4 6" id="KW-1133">Transmembrane helix</keyword>
<feature type="transmembrane region" description="Helical" evidence="6">
    <location>
        <begin position="66"/>
        <end position="83"/>
    </location>
</feature>
<feature type="transmembrane region" description="Helical" evidence="6">
    <location>
        <begin position="28"/>
        <end position="45"/>
    </location>
</feature>
<protein>
    <submittedName>
        <fullName evidence="8">Membrane protein containing Uncharacterized protein family UPF0126 domain protein</fullName>
    </submittedName>
</protein>
<comment type="caution">
    <text evidence="8">The sequence shown here is derived from an EMBL/GenBank/DDBJ whole genome shotgun (WGS) entry which is preliminary data.</text>
</comment>
<evidence type="ECO:0000313" key="8">
    <source>
        <dbReference type="EMBL" id="EKC48024.1"/>
    </source>
</evidence>
<name>K1RXQ5_9ZZZZ</name>
<evidence type="ECO:0000259" key="7">
    <source>
        <dbReference type="Pfam" id="PF03458"/>
    </source>
</evidence>
<feature type="transmembrane region" description="Helical" evidence="6">
    <location>
        <begin position="95"/>
        <end position="116"/>
    </location>
</feature>
<comment type="subcellular location">
    <subcellularLocation>
        <location evidence="1">Cell membrane</location>
        <topology evidence="1">Multi-pass membrane protein</topology>
    </subcellularLocation>
</comment>
<evidence type="ECO:0000256" key="2">
    <source>
        <dbReference type="ARBA" id="ARBA00022475"/>
    </source>
</evidence>
<evidence type="ECO:0000256" key="6">
    <source>
        <dbReference type="SAM" id="Phobius"/>
    </source>
</evidence>
<keyword evidence="3 6" id="KW-0812">Transmembrane</keyword>
<accession>K1RXQ5</accession>
<evidence type="ECO:0000256" key="5">
    <source>
        <dbReference type="ARBA" id="ARBA00023136"/>
    </source>
</evidence>
<proteinExistence type="predicted"/>
<evidence type="ECO:0000256" key="1">
    <source>
        <dbReference type="ARBA" id="ARBA00004651"/>
    </source>
</evidence>